<gene>
    <name evidence="1" type="ORF">ACFPFO_21815</name>
</gene>
<keyword evidence="2" id="KW-1185">Reference proteome</keyword>
<dbReference type="EMBL" id="JBHSJG010000071">
    <property type="protein sequence ID" value="MFC4990337.1"/>
    <property type="molecule type" value="Genomic_DNA"/>
</dbReference>
<name>A0ABD5QMR4_9EURY</name>
<evidence type="ECO:0000313" key="1">
    <source>
        <dbReference type="EMBL" id="MFC4990337.1"/>
    </source>
</evidence>
<comment type="caution">
    <text evidence="1">The sequence shown here is derived from an EMBL/GenBank/DDBJ whole genome shotgun (WGS) entry which is preliminary data.</text>
</comment>
<reference evidence="1 2" key="1">
    <citation type="journal article" date="2019" name="Int. J. Syst. Evol. Microbiol.">
        <title>The Global Catalogue of Microorganisms (GCM) 10K type strain sequencing project: providing services to taxonomists for standard genome sequencing and annotation.</title>
        <authorList>
            <consortium name="The Broad Institute Genomics Platform"/>
            <consortium name="The Broad Institute Genome Sequencing Center for Infectious Disease"/>
            <person name="Wu L."/>
            <person name="Ma J."/>
        </authorList>
    </citation>
    <scope>NUCLEOTIDE SEQUENCE [LARGE SCALE GENOMIC DNA]</scope>
    <source>
        <strain evidence="1 2">CGMCC 1.15824</strain>
    </source>
</reference>
<dbReference type="RefSeq" id="WP_224830090.1">
    <property type="nucleotide sequence ID" value="NZ_JAIVEF010000037.1"/>
</dbReference>
<organism evidence="1 2">
    <name type="scientific">Saliphagus infecundisoli</name>
    <dbReference type="NCBI Taxonomy" id="1849069"/>
    <lineage>
        <taxon>Archaea</taxon>
        <taxon>Methanobacteriati</taxon>
        <taxon>Methanobacteriota</taxon>
        <taxon>Stenosarchaea group</taxon>
        <taxon>Halobacteria</taxon>
        <taxon>Halobacteriales</taxon>
        <taxon>Natrialbaceae</taxon>
        <taxon>Saliphagus</taxon>
    </lineage>
</organism>
<dbReference type="Proteomes" id="UP001595925">
    <property type="component" value="Unassembled WGS sequence"/>
</dbReference>
<protein>
    <submittedName>
        <fullName evidence="1">Uncharacterized protein</fullName>
    </submittedName>
</protein>
<dbReference type="AlphaFoldDB" id="A0ABD5QMR4"/>
<accession>A0ABD5QMR4</accession>
<proteinExistence type="predicted"/>
<evidence type="ECO:0000313" key="2">
    <source>
        <dbReference type="Proteomes" id="UP001595925"/>
    </source>
</evidence>
<sequence length="68" mass="8096">MVRDKVRGARRGRQRGVQTRWVAGWENRMVRMGVERGVVLEKRYGEEDDRNAGDERWMYQIADNEEKG</sequence>